<reference evidence="9 10" key="1">
    <citation type="submission" date="2023-07" db="EMBL/GenBank/DDBJ databases">
        <title>Genomic Encyclopedia of Type Strains, Phase IV (KMG-IV): sequencing the most valuable type-strain genomes for metagenomic binning, comparative biology and taxonomic classification.</title>
        <authorList>
            <person name="Goeker M."/>
        </authorList>
    </citation>
    <scope>NUCLEOTIDE SEQUENCE [LARGE SCALE GENOMIC DNA]</scope>
    <source>
        <strain evidence="9 10">DSM 100301</strain>
    </source>
</reference>
<evidence type="ECO:0000256" key="3">
    <source>
        <dbReference type="ARBA" id="ARBA00022691"/>
    </source>
</evidence>
<dbReference type="PANTHER" id="PTHR30557:SF1">
    <property type="entry name" value="PHOSPHOMETHYLPYRIMIDINE SYNTHASE, CHLOROPLASTIC"/>
    <property type="match status" value="1"/>
</dbReference>
<dbReference type="EC" id="4.1.99.17" evidence="9"/>
<keyword evidence="5" id="KW-0862">Zinc</keyword>
<evidence type="ECO:0000256" key="2">
    <source>
        <dbReference type="ARBA" id="ARBA00022485"/>
    </source>
</evidence>
<dbReference type="EMBL" id="JAUSWH010000003">
    <property type="protein sequence ID" value="MDQ0454890.1"/>
    <property type="molecule type" value="Genomic_DNA"/>
</dbReference>
<dbReference type="PANTHER" id="PTHR30557">
    <property type="entry name" value="THIAMINE BIOSYNTHESIS PROTEIN THIC"/>
    <property type="match status" value="1"/>
</dbReference>
<keyword evidence="7" id="KW-0411">Iron-sulfur</keyword>
<sequence>MTLVFRPDGAALDVGPGKPTRVNALIGASHRRNVSDQLRKLEALRATAAPCQIVSDLSIVQNNPSIWKAILDFGYFAATLPIYTVEPRQQGIDELELLDRVREQAEGGVGIITIHPTPTQEIITQAQSRLVPFTSRGGGIVIKDLAVSRRRENVYVRILPDIIAICLKYKTTISLGASFRSANIFDSADAAQMSEIRLQLELAQQIKREGVGVIIESPGHARPSSIALIADALSSSGVPIMPLGPIPTDVAVGQDHVSSAIGATLMGLKGAAHILAAVTREEHTGNIPTIPSTIEAVRAAAIAAHVIDIEMLGAIDEDLAITERRAATRTCVDGKVSKGCNRCAAKCPLYAV</sequence>
<dbReference type="GO" id="GO:0070284">
    <property type="term" value="F:phosphomethylpyrimidine synthase activity"/>
    <property type="evidence" value="ECO:0007669"/>
    <property type="project" value="UniProtKB-EC"/>
</dbReference>
<evidence type="ECO:0000256" key="6">
    <source>
        <dbReference type="ARBA" id="ARBA00023004"/>
    </source>
</evidence>
<keyword evidence="2" id="KW-0004">4Fe-4S</keyword>
<dbReference type="Gene3D" id="3.20.20.540">
    <property type="entry name" value="Radical SAM ThiC family, central domain"/>
    <property type="match status" value="1"/>
</dbReference>
<keyword evidence="6" id="KW-0408">Iron</keyword>
<gene>
    <name evidence="9" type="ORF">QO005_001220</name>
</gene>
<dbReference type="RefSeq" id="WP_307157101.1">
    <property type="nucleotide sequence ID" value="NZ_JAUSWH010000003.1"/>
</dbReference>
<comment type="cofactor">
    <cofactor evidence="1">
        <name>[4Fe-4S] cluster</name>
        <dbReference type="ChEBI" id="CHEBI:49883"/>
    </cofactor>
</comment>
<evidence type="ECO:0000256" key="8">
    <source>
        <dbReference type="ARBA" id="ARBA00023239"/>
    </source>
</evidence>
<evidence type="ECO:0000256" key="7">
    <source>
        <dbReference type="ARBA" id="ARBA00023014"/>
    </source>
</evidence>
<protein>
    <submittedName>
        <fullName evidence="9">Phosphomethylpyrimidine synthase</fullName>
        <ecNumber evidence="9">4.1.99.17</ecNumber>
    </submittedName>
</protein>
<keyword evidence="3" id="KW-0949">S-adenosyl-L-methionine</keyword>
<proteinExistence type="predicted"/>
<dbReference type="InterPro" id="IPR002817">
    <property type="entry name" value="ThiC/BzaA/B"/>
</dbReference>
<organism evidence="9 10">
    <name type="scientific">Rhizobium paknamense</name>
    <dbReference type="NCBI Taxonomy" id="1206817"/>
    <lineage>
        <taxon>Bacteria</taxon>
        <taxon>Pseudomonadati</taxon>
        <taxon>Pseudomonadota</taxon>
        <taxon>Alphaproteobacteria</taxon>
        <taxon>Hyphomicrobiales</taxon>
        <taxon>Rhizobiaceae</taxon>
        <taxon>Rhizobium/Agrobacterium group</taxon>
        <taxon>Rhizobium</taxon>
    </lineage>
</organism>
<dbReference type="Pfam" id="PF01964">
    <property type="entry name" value="ThiC_Rad_SAM"/>
    <property type="match status" value="1"/>
</dbReference>
<evidence type="ECO:0000256" key="5">
    <source>
        <dbReference type="ARBA" id="ARBA00022833"/>
    </source>
</evidence>
<keyword evidence="10" id="KW-1185">Reference proteome</keyword>
<name>A0ABU0I9H4_9HYPH</name>
<evidence type="ECO:0000313" key="10">
    <source>
        <dbReference type="Proteomes" id="UP001235269"/>
    </source>
</evidence>
<keyword evidence="4" id="KW-0479">Metal-binding</keyword>
<dbReference type="InterPro" id="IPR038521">
    <property type="entry name" value="ThiC/Bza_core_dom"/>
</dbReference>
<keyword evidence="8 9" id="KW-0456">Lyase</keyword>
<dbReference type="Proteomes" id="UP001235269">
    <property type="component" value="Unassembled WGS sequence"/>
</dbReference>
<evidence type="ECO:0000313" key="9">
    <source>
        <dbReference type="EMBL" id="MDQ0454890.1"/>
    </source>
</evidence>
<evidence type="ECO:0000256" key="4">
    <source>
        <dbReference type="ARBA" id="ARBA00022723"/>
    </source>
</evidence>
<comment type="caution">
    <text evidence="9">The sequence shown here is derived from an EMBL/GenBank/DDBJ whole genome shotgun (WGS) entry which is preliminary data.</text>
</comment>
<accession>A0ABU0I9H4</accession>
<evidence type="ECO:0000256" key="1">
    <source>
        <dbReference type="ARBA" id="ARBA00001966"/>
    </source>
</evidence>